<reference evidence="3 4" key="1">
    <citation type="submission" date="2016-04" db="EMBL/GenBank/DDBJ databases">
        <title>Draft genome sequence of Janthinobacterium psychrotolerans sp. nov., isolated from freshwater sediments in Denmark.</title>
        <authorList>
            <person name="Gong X."/>
            <person name="Skrivergaard S."/>
            <person name="Korsgaard B.S."/>
            <person name="Schreiber L."/>
            <person name="Marshall I.P."/>
            <person name="Finster K."/>
            <person name="Schramm A."/>
        </authorList>
    </citation>
    <scope>NUCLEOTIDE SEQUENCE [LARGE SCALE GENOMIC DNA]</scope>
    <source>
        <strain evidence="3 4">S3-2</strain>
    </source>
</reference>
<evidence type="ECO:0000256" key="1">
    <source>
        <dbReference type="SAM" id="Phobius"/>
    </source>
</evidence>
<dbReference type="STRING" id="1747903.ASR47_101975"/>
<name>A0A1A7C8X4_9BURK</name>
<keyword evidence="1" id="KW-0812">Transmembrane</keyword>
<gene>
    <name evidence="3" type="ORF">ASR47_101975</name>
</gene>
<feature type="transmembrane region" description="Helical" evidence="1">
    <location>
        <begin position="107"/>
        <end position="124"/>
    </location>
</feature>
<accession>A0A1A7C8X4</accession>
<organism evidence="3 4">
    <name type="scientific">Janthinobacterium psychrotolerans</name>
    <dbReference type="NCBI Taxonomy" id="1747903"/>
    <lineage>
        <taxon>Bacteria</taxon>
        <taxon>Pseudomonadati</taxon>
        <taxon>Pseudomonadota</taxon>
        <taxon>Betaproteobacteria</taxon>
        <taxon>Burkholderiales</taxon>
        <taxon>Oxalobacteraceae</taxon>
        <taxon>Janthinobacterium</taxon>
    </lineage>
</organism>
<dbReference type="PATRIC" id="fig|1747903.4.peg.4423"/>
<evidence type="ECO:0000313" key="3">
    <source>
        <dbReference type="EMBL" id="OBV40768.1"/>
    </source>
</evidence>
<evidence type="ECO:0000313" key="4">
    <source>
        <dbReference type="Proteomes" id="UP000092713"/>
    </source>
</evidence>
<sequence length="386" mass="43475">MMRFQQDRWPIPVFSSRSRSAEKHAVHASLYNDRMTLFSPRASAVLATVGKLAASLVILLTALWGALALWYQLAGGVAAQTIGAVLWAALGIGSIALWWARGSARALLPYAGGFVLLLLWWSMIAPSQDRSWADDVARNVTGTVKGNVVTLDNVRHFDWRSENDYTVKWEQRSYKLDELRTVDTALSYWTGPLIAHTLVSFGFADGRFLTFSIEIRKEKGESFSAIGGFFKHFEMSLIAADERDIIRVRTNARGEDIHLYRVLMPRAAMRSLFLAYLDEADDLKLKPQFYNTLTANCTTIVFEMVRRIVPGLPLDYRLLASGYLDRYLFDVRALVPGLPFQQLRDGGHITARARAANDDPDFSHAIRRGMPGYDEQGYPVMQMAKQ</sequence>
<feature type="domain" description="Lnb N-terminal periplasmic" evidence="2">
    <location>
        <begin position="166"/>
        <end position="321"/>
    </location>
</feature>
<protein>
    <recommendedName>
        <fullName evidence="2">Lnb N-terminal periplasmic domain-containing protein</fullName>
    </recommendedName>
</protein>
<dbReference type="Pfam" id="PF13387">
    <property type="entry name" value="Lnb_N"/>
    <property type="match status" value="1"/>
</dbReference>
<keyword evidence="1" id="KW-0472">Membrane</keyword>
<dbReference type="Proteomes" id="UP000092713">
    <property type="component" value="Unassembled WGS sequence"/>
</dbReference>
<feature type="transmembrane region" description="Helical" evidence="1">
    <location>
        <begin position="44"/>
        <end position="71"/>
    </location>
</feature>
<comment type="caution">
    <text evidence="3">The sequence shown here is derived from an EMBL/GenBank/DDBJ whole genome shotgun (WGS) entry which is preliminary data.</text>
</comment>
<dbReference type="AlphaFoldDB" id="A0A1A7C8X4"/>
<dbReference type="EMBL" id="LOCQ01000044">
    <property type="protein sequence ID" value="OBV40768.1"/>
    <property type="molecule type" value="Genomic_DNA"/>
</dbReference>
<feature type="transmembrane region" description="Helical" evidence="1">
    <location>
        <begin position="77"/>
        <end position="100"/>
    </location>
</feature>
<dbReference type="InterPro" id="IPR025178">
    <property type="entry name" value="Lnb_N"/>
</dbReference>
<evidence type="ECO:0000259" key="2">
    <source>
        <dbReference type="Pfam" id="PF13387"/>
    </source>
</evidence>
<proteinExistence type="predicted"/>
<keyword evidence="1" id="KW-1133">Transmembrane helix</keyword>
<keyword evidence="4" id="KW-1185">Reference proteome</keyword>